<name>A0ABY6RRY6_9MYCO</name>
<keyword evidence="1" id="KW-0175">Coiled coil</keyword>
<sequence>MAVTVQTMGVHYRWPLPDVLRAQLRLAHDLREDLVTLQLEYEETLKAIWSSYPLVAAAEETLQFAEAAAETAAQAVSAERLRQRTKRIVGPIADRLTAARVEVKRARQQRRDAIVAVRDHAADRIHQAATQLKTDHKRLYAQYCQQKGLYWATYNDVLNQHNTAVKLIKRARAAGRKSQLRHHRYDGTGSIAVQLRRQSHQPARTPIVLADPAGKYRNALVLPWIEPTRWQAMSRAQQRHRGRVTVRMRCGSQNGQPTWIEIPVQQHRMLDADADIIGARLTVTRTAGHLTARLSVTAKLPDPPEVDSGPVVAIHLGWRDTDNGTQVATWRSTSPLDIPMELRDQLIASPDAPTGAVVVPHRITERITHSDELRSQRDLALDAVRAKLAAWLAEHGPVPHPTRPEATVEGGDVARWRSPARFAALAQAWRVAPPPGGQDIAGVLESWRRSDRALWERQEHGRGKAVRHRNNLYRQIAAIFADQAGRIVVDDTSVSAIAAAPTDLPTEVATRIARRRVVAAPANLRAAITSAATREGVPVSVVPAAGLTRIHAHCGYQNPADGRHIARPVLCDGCGSSYDPDASATLLMLQRVNAYPAPATRTK</sequence>
<accession>A0ABY6RRY6</accession>
<keyword evidence="3" id="KW-1185">Reference proteome</keyword>
<proteinExistence type="predicted"/>
<evidence type="ECO:0000256" key="1">
    <source>
        <dbReference type="SAM" id="Coils"/>
    </source>
</evidence>
<organism evidence="2 3">
    <name type="scientific">Mycobacterium persicum</name>
    <dbReference type="NCBI Taxonomy" id="1487726"/>
    <lineage>
        <taxon>Bacteria</taxon>
        <taxon>Bacillati</taxon>
        <taxon>Actinomycetota</taxon>
        <taxon>Actinomycetes</taxon>
        <taxon>Mycobacteriales</taxon>
        <taxon>Mycobacteriaceae</taxon>
        <taxon>Mycobacterium</taxon>
    </lineage>
</organism>
<gene>
    <name evidence="2" type="ORF">LAUMK4_05640</name>
</gene>
<comment type="caution">
    <text evidence="2">The sequence shown here is derived from an EMBL/GenBank/DDBJ whole genome shotgun (WGS) entry which is preliminary data.</text>
</comment>
<dbReference type="EMBL" id="UPHM01000151">
    <property type="protein sequence ID" value="VBA31969.1"/>
    <property type="molecule type" value="Genomic_DNA"/>
</dbReference>
<protein>
    <recommendedName>
        <fullName evidence="4">Transposase</fullName>
    </recommendedName>
</protein>
<feature type="coiled-coil region" evidence="1">
    <location>
        <begin position="27"/>
        <end position="75"/>
    </location>
</feature>
<reference evidence="2 3" key="1">
    <citation type="submission" date="2018-09" db="EMBL/GenBank/DDBJ databases">
        <authorList>
            <person name="Tagini F."/>
        </authorList>
    </citation>
    <scope>NUCLEOTIDE SEQUENCE [LARGE SCALE GENOMIC DNA]</scope>
    <source>
        <strain evidence="2 3">MK4</strain>
    </source>
</reference>
<evidence type="ECO:0008006" key="4">
    <source>
        <dbReference type="Google" id="ProtNLM"/>
    </source>
</evidence>
<evidence type="ECO:0000313" key="2">
    <source>
        <dbReference type="EMBL" id="VBA31969.1"/>
    </source>
</evidence>
<evidence type="ECO:0000313" key="3">
    <source>
        <dbReference type="Proteomes" id="UP000271464"/>
    </source>
</evidence>
<dbReference type="Proteomes" id="UP000271464">
    <property type="component" value="Unassembled WGS sequence"/>
</dbReference>